<dbReference type="FunFam" id="3.50.50.60:FF:000189">
    <property type="entry name" value="Monomeric sarcosine oxidase"/>
    <property type="match status" value="1"/>
</dbReference>
<sequence>MTQETQITEHFDVAVVGLGCLGSAAAYHAARKGARVIAFEQFELGHVRGASHDTSRIVRTSYDTPDYVALAKAAYKDWADLEKAAGVKLVTMTGGLTFITKDSGVSAHNYASSLKANNIPYELLDISEVSRRWPQFELEDGIETVYTADSGIVHAARSVAAMQYVARSYGAVLKEFTRVDRVRPEMPGERVIVNTSRGSWSATKVILATDAWTNELLAPLKAEIPLTVTQEQVTYYKPTRITDFEPGRFPLWIWASKLWFYGFPTFGEPTIKAGRDQAENYMTPEQRTYVHSPTLLQQLTDFIDKLIPDKTRKALRTVTCQYTVTPGRQFIISPLANHRDIILALGAAHAFKFAPAIGRVLAELAIDGSTSEDISTFGIPHTELTLSASKL</sequence>
<dbReference type="InterPro" id="IPR006076">
    <property type="entry name" value="FAD-dep_OxRdtase"/>
</dbReference>
<evidence type="ECO:0000256" key="3">
    <source>
        <dbReference type="ARBA" id="ARBA00012769"/>
    </source>
</evidence>
<dbReference type="EC" id="1.5.3.1" evidence="3"/>
<dbReference type="EMBL" id="JAVRRJ010000021">
    <property type="protein sequence ID" value="KAK5080127.1"/>
    <property type="molecule type" value="Genomic_DNA"/>
</dbReference>
<evidence type="ECO:0000256" key="6">
    <source>
        <dbReference type="ARBA" id="ARBA00023002"/>
    </source>
</evidence>
<dbReference type="Gene3D" id="3.50.50.60">
    <property type="entry name" value="FAD/NAD(P)-binding domain"/>
    <property type="match status" value="1"/>
</dbReference>
<dbReference type="GO" id="GO:0008115">
    <property type="term" value="F:sarcosine oxidase activity"/>
    <property type="evidence" value="ECO:0007669"/>
    <property type="project" value="UniProtKB-EC"/>
</dbReference>
<protein>
    <recommendedName>
        <fullName evidence="3">sarcosine oxidasee (formaldehyde-forming)</fullName>
        <ecNumber evidence="3">1.5.3.1</ecNumber>
    </recommendedName>
</protein>
<gene>
    <name evidence="9" type="ORF">LTR05_008786</name>
</gene>
<dbReference type="SUPFAM" id="SSF54373">
    <property type="entry name" value="FAD-linked reductases, C-terminal domain"/>
    <property type="match status" value="1"/>
</dbReference>
<keyword evidence="6" id="KW-0560">Oxidoreductase</keyword>
<keyword evidence="4" id="KW-0285">Flavoprotein</keyword>
<keyword evidence="10" id="KW-1185">Reference proteome</keyword>
<dbReference type="Gene3D" id="3.30.9.10">
    <property type="entry name" value="D-Amino Acid Oxidase, subunit A, domain 2"/>
    <property type="match status" value="1"/>
</dbReference>
<comment type="similarity">
    <text evidence="2">Belongs to the MSOX/MTOX family.</text>
</comment>
<evidence type="ECO:0000256" key="2">
    <source>
        <dbReference type="ARBA" id="ARBA00010989"/>
    </source>
</evidence>
<organism evidence="9 10">
    <name type="scientific">Lithohypha guttulata</name>
    <dbReference type="NCBI Taxonomy" id="1690604"/>
    <lineage>
        <taxon>Eukaryota</taxon>
        <taxon>Fungi</taxon>
        <taxon>Dikarya</taxon>
        <taxon>Ascomycota</taxon>
        <taxon>Pezizomycotina</taxon>
        <taxon>Eurotiomycetes</taxon>
        <taxon>Chaetothyriomycetidae</taxon>
        <taxon>Chaetothyriales</taxon>
        <taxon>Trichomeriaceae</taxon>
        <taxon>Lithohypha</taxon>
    </lineage>
</organism>
<dbReference type="PANTHER" id="PTHR10961">
    <property type="entry name" value="PEROXISOMAL SARCOSINE OXIDASE"/>
    <property type="match status" value="1"/>
</dbReference>
<evidence type="ECO:0000313" key="10">
    <source>
        <dbReference type="Proteomes" id="UP001309876"/>
    </source>
</evidence>
<dbReference type="AlphaFoldDB" id="A0AAN7SEJ9"/>
<comment type="catalytic activity">
    <reaction evidence="7">
        <text>sarcosine + O2 + H2O = formaldehyde + glycine + H2O2</text>
        <dbReference type="Rhea" id="RHEA:13313"/>
        <dbReference type="ChEBI" id="CHEBI:15377"/>
        <dbReference type="ChEBI" id="CHEBI:15379"/>
        <dbReference type="ChEBI" id="CHEBI:16240"/>
        <dbReference type="ChEBI" id="CHEBI:16842"/>
        <dbReference type="ChEBI" id="CHEBI:57305"/>
        <dbReference type="ChEBI" id="CHEBI:57433"/>
        <dbReference type="EC" id="1.5.3.1"/>
    </reaction>
</comment>
<evidence type="ECO:0000259" key="8">
    <source>
        <dbReference type="Pfam" id="PF01266"/>
    </source>
</evidence>
<evidence type="ECO:0000256" key="4">
    <source>
        <dbReference type="ARBA" id="ARBA00022630"/>
    </source>
</evidence>
<comment type="caution">
    <text evidence="9">The sequence shown here is derived from an EMBL/GenBank/DDBJ whole genome shotgun (WGS) entry which is preliminary data.</text>
</comment>
<evidence type="ECO:0000313" key="9">
    <source>
        <dbReference type="EMBL" id="KAK5080127.1"/>
    </source>
</evidence>
<evidence type="ECO:0000256" key="1">
    <source>
        <dbReference type="ARBA" id="ARBA00001974"/>
    </source>
</evidence>
<proteinExistence type="inferred from homology"/>
<dbReference type="Proteomes" id="UP001309876">
    <property type="component" value="Unassembled WGS sequence"/>
</dbReference>
<name>A0AAN7SEJ9_9EURO</name>
<dbReference type="SUPFAM" id="SSF51905">
    <property type="entry name" value="FAD/NAD(P)-binding domain"/>
    <property type="match status" value="1"/>
</dbReference>
<keyword evidence="5" id="KW-0274">FAD</keyword>
<dbReference type="PANTHER" id="PTHR10961:SF7">
    <property type="entry name" value="FAD DEPENDENT OXIDOREDUCTASE DOMAIN-CONTAINING PROTEIN"/>
    <property type="match status" value="1"/>
</dbReference>
<comment type="cofactor">
    <cofactor evidence="1">
        <name>FAD</name>
        <dbReference type="ChEBI" id="CHEBI:57692"/>
    </cofactor>
</comment>
<dbReference type="InterPro" id="IPR036188">
    <property type="entry name" value="FAD/NAD-bd_sf"/>
</dbReference>
<dbReference type="GO" id="GO:0050660">
    <property type="term" value="F:flavin adenine dinucleotide binding"/>
    <property type="evidence" value="ECO:0007669"/>
    <property type="project" value="InterPro"/>
</dbReference>
<evidence type="ECO:0000256" key="5">
    <source>
        <dbReference type="ARBA" id="ARBA00022827"/>
    </source>
</evidence>
<dbReference type="NCBIfam" id="NF008425">
    <property type="entry name" value="PRK11259.1"/>
    <property type="match status" value="1"/>
</dbReference>
<feature type="domain" description="FAD dependent oxidoreductase" evidence="8">
    <location>
        <begin position="12"/>
        <end position="364"/>
    </location>
</feature>
<evidence type="ECO:0000256" key="7">
    <source>
        <dbReference type="ARBA" id="ARBA00052742"/>
    </source>
</evidence>
<reference evidence="9 10" key="1">
    <citation type="submission" date="2023-08" db="EMBL/GenBank/DDBJ databases">
        <title>Black Yeasts Isolated from many extreme environments.</title>
        <authorList>
            <person name="Coleine C."/>
            <person name="Stajich J.E."/>
            <person name="Selbmann L."/>
        </authorList>
    </citation>
    <scope>NUCLEOTIDE SEQUENCE [LARGE SCALE GENOMIC DNA]</scope>
    <source>
        <strain evidence="9 10">CCFEE 5910</strain>
    </source>
</reference>
<accession>A0AAN7SEJ9</accession>
<dbReference type="Pfam" id="PF01266">
    <property type="entry name" value="DAO"/>
    <property type="match status" value="1"/>
</dbReference>
<dbReference type="InterPro" id="IPR045170">
    <property type="entry name" value="MTOX"/>
</dbReference>